<reference evidence="3" key="1">
    <citation type="submission" date="2020-04" db="EMBL/GenBank/DDBJ databases">
        <title>Analysis of mating type loci in Filobasidium floriforme.</title>
        <authorList>
            <person name="Nowrousian M."/>
        </authorList>
    </citation>
    <scope>NUCLEOTIDE SEQUENCE</scope>
    <source>
        <strain evidence="3">CBS 6242</strain>
    </source>
</reference>
<dbReference type="InterPro" id="IPR005062">
    <property type="entry name" value="SAC3/GANP/THP3_conserved"/>
</dbReference>
<feature type="region of interest" description="Disordered" evidence="1">
    <location>
        <begin position="1"/>
        <end position="46"/>
    </location>
</feature>
<dbReference type="AlphaFoldDB" id="A0A8K0JKY3"/>
<evidence type="ECO:0000256" key="1">
    <source>
        <dbReference type="SAM" id="MobiDB-lite"/>
    </source>
</evidence>
<dbReference type="InterPro" id="IPR045107">
    <property type="entry name" value="SAC3/GANP/THP3"/>
</dbReference>
<dbReference type="Gene3D" id="1.25.40.990">
    <property type="match status" value="1"/>
</dbReference>
<feature type="compositionally biased region" description="Low complexity" evidence="1">
    <location>
        <begin position="522"/>
        <end position="535"/>
    </location>
</feature>
<evidence type="ECO:0000313" key="4">
    <source>
        <dbReference type="Proteomes" id="UP000812966"/>
    </source>
</evidence>
<dbReference type="PANTHER" id="PTHR12436">
    <property type="entry name" value="80 KDA MCM3-ASSOCIATED PROTEIN"/>
    <property type="match status" value="1"/>
</dbReference>
<accession>A0A8K0JKY3</accession>
<dbReference type="Proteomes" id="UP000812966">
    <property type="component" value="Unassembled WGS sequence"/>
</dbReference>
<sequence length="1172" mass="130790">MKPFKRSHTGPKRLNALGMAGALDDSGTPDVSADSDNEYSLVDEDGTRAQRFATDLQGNRFRELEARRVEERKAAIKAGLISDPDKPTSLEHAIEFRGTCKDMCPLFEQQEREFKKNVHPLEQREGQPGRIDPAKAVTMYHRSAAGIDQPLPSDVRDPETLKRTLDHLFHHVLDTPAPPSTDPDQPVLPAPLASLKHTHHFLRDRTRGIRQDFTYQRQWGVLENIECHERIARFHILSIYMLGTLEERHFLKQEAEQLNKTLISLIELYEDQRLDGHDSQNEPEFRAYQLLSHLHDQEVARSILALPAHIFNHPLVQIVFDLRALAQRNFDTQKVGSKSNAEISLNFFTRYFKRVKSPDVPFLVACLAHNKLGEVRRAGVRALMRSYARVQPANIGTSGMKTKVMTIEVFREMMGCVDDDEAFDLAMTLDVTPVWEDGRIEGDGMPMGFLISAGADYNDNADAPPSEKWPDIEAKRSGASFQEIIDGKVSTTSSKSPRPAFTPTESLQQQAKVQVQARPALSSKQSAFSSQSWSAGNAPEPQPHVGVGAPPPRQPLVMVPPSRPSSATETRGAFGQTAPSLPASTSFSASQPFARPSMQKAEPEQVVRFSQPEIGQRPVIPALVGPPPARPDVISGQPPVNAIASSSTPNRLKRVVAEKPKGPSPEQMEVIARNIASRLLFEVVNQQKEAIITEAVKHEKKRRAAELRDKENKRVYGISQGLTERTLEVFVQYMCGRIAAQAYLEECRRLTSLHVSFGNWFSKASSKRTRREIREAKRQRFAARIQGMGLGASQAGGTDLDGQLDETITKSVRRRGTSSLGLDLAYHGAEDTVAVMDHRTKQKAILEEGTFFSLVGNHVCNIESELDALEARKADVQDLGEWHVVVDTTDGTSGEWLRRKFNLTEGGRYEANFSGSCRDAKIVAVANSDDEEDWAADVGLVVFECHAELSRNQQRYRDIVAKIPPRRRFQLGILFVTWVEADCEDLLGSLGLHDKQPAFAWHHVICLKKDASDQAFDRSLFDALPEVTTVPTKTFSTSGVLEAMVPHWKGLRAVAVSLLDQQELDLGLLARIMRLLLQSLTELQQRIVHDFLLPLEVTTDDFPIVEFAVAPFPEGLEFPSQLRSAILTAVPDGDDIPEIIAEALNEWKETEDLEGRSDTETRLRTRHLHTGN</sequence>
<gene>
    <name evidence="3" type="ORF">FFLO_06237</name>
</gene>
<keyword evidence="4" id="KW-1185">Reference proteome</keyword>
<feature type="region of interest" description="Disordered" evidence="1">
    <location>
        <begin position="482"/>
        <end position="591"/>
    </location>
</feature>
<comment type="caution">
    <text evidence="3">The sequence shown here is derived from an EMBL/GenBank/DDBJ whole genome shotgun (WGS) entry which is preliminary data.</text>
</comment>
<evidence type="ECO:0000259" key="2">
    <source>
        <dbReference type="Pfam" id="PF03399"/>
    </source>
</evidence>
<protein>
    <recommendedName>
        <fullName evidence="2">SAC3/GANP/THP3 conserved domain-containing protein</fullName>
    </recommendedName>
</protein>
<feature type="compositionally biased region" description="Polar residues" evidence="1">
    <location>
        <begin position="577"/>
        <end position="591"/>
    </location>
</feature>
<feature type="domain" description="SAC3/GANP/THP3 conserved" evidence="2">
    <location>
        <begin position="103"/>
        <end position="428"/>
    </location>
</feature>
<name>A0A8K0JKY3_9TREE</name>
<evidence type="ECO:0000313" key="3">
    <source>
        <dbReference type="EMBL" id="KAG7528326.1"/>
    </source>
</evidence>
<organism evidence="3 4">
    <name type="scientific">Filobasidium floriforme</name>
    <dbReference type="NCBI Taxonomy" id="5210"/>
    <lineage>
        <taxon>Eukaryota</taxon>
        <taxon>Fungi</taxon>
        <taxon>Dikarya</taxon>
        <taxon>Basidiomycota</taxon>
        <taxon>Agaricomycotina</taxon>
        <taxon>Tremellomycetes</taxon>
        <taxon>Filobasidiales</taxon>
        <taxon>Filobasidiaceae</taxon>
        <taxon>Filobasidium</taxon>
    </lineage>
</organism>
<feature type="compositionally biased region" description="Basic and acidic residues" evidence="1">
    <location>
        <begin position="1151"/>
        <end position="1163"/>
    </location>
</feature>
<feature type="region of interest" description="Disordered" evidence="1">
    <location>
        <begin position="1151"/>
        <end position="1172"/>
    </location>
</feature>
<dbReference type="EMBL" id="JABELV010000190">
    <property type="protein sequence ID" value="KAG7528326.1"/>
    <property type="molecule type" value="Genomic_DNA"/>
</dbReference>
<dbReference type="PANTHER" id="PTHR12436:SF3">
    <property type="entry name" value="GERMINAL-CENTER ASSOCIATED NUCLEAR PROTEIN"/>
    <property type="match status" value="1"/>
</dbReference>
<feature type="compositionally biased region" description="Acidic residues" evidence="1">
    <location>
        <begin position="33"/>
        <end position="44"/>
    </location>
</feature>
<dbReference type="GO" id="GO:0005737">
    <property type="term" value="C:cytoplasm"/>
    <property type="evidence" value="ECO:0007669"/>
    <property type="project" value="TreeGrafter"/>
</dbReference>
<dbReference type="GO" id="GO:0070390">
    <property type="term" value="C:transcription export complex 2"/>
    <property type="evidence" value="ECO:0007669"/>
    <property type="project" value="TreeGrafter"/>
</dbReference>
<dbReference type="Pfam" id="PF03399">
    <property type="entry name" value="SAC3_GANP"/>
    <property type="match status" value="1"/>
</dbReference>
<feature type="compositionally biased region" description="Basic residues" evidence="1">
    <location>
        <begin position="1"/>
        <end position="11"/>
    </location>
</feature>
<proteinExistence type="predicted"/>
<dbReference type="GO" id="GO:0006406">
    <property type="term" value="P:mRNA export from nucleus"/>
    <property type="evidence" value="ECO:0007669"/>
    <property type="project" value="TreeGrafter"/>
</dbReference>
<feature type="compositionally biased region" description="Polar residues" evidence="1">
    <location>
        <begin position="503"/>
        <end position="513"/>
    </location>
</feature>